<comment type="caution">
    <text evidence="1">The sequence shown here is derived from an EMBL/GenBank/DDBJ whole genome shotgun (WGS) entry which is preliminary data.</text>
</comment>
<organism evidence="1">
    <name type="scientific">marine sediment metagenome</name>
    <dbReference type="NCBI Taxonomy" id="412755"/>
    <lineage>
        <taxon>unclassified sequences</taxon>
        <taxon>metagenomes</taxon>
        <taxon>ecological metagenomes</taxon>
    </lineage>
</organism>
<dbReference type="AlphaFoldDB" id="X1VWH9"/>
<gene>
    <name evidence="1" type="ORF">S12H4_42676</name>
</gene>
<evidence type="ECO:0000313" key="1">
    <source>
        <dbReference type="EMBL" id="GAJ15490.1"/>
    </source>
</evidence>
<protein>
    <submittedName>
        <fullName evidence="1">Uncharacterized protein</fullName>
    </submittedName>
</protein>
<proteinExistence type="predicted"/>
<dbReference type="EMBL" id="BARW01026136">
    <property type="protein sequence ID" value="GAJ15490.1"/>
    <property type="molecule type" value="Genomic_DNA"/>
</dbReference>
<sequence>KVPVSRTIAQIQAKLVEHGARAVMMEYGDTGRIEALTFNVKRPNGELPIRLPINTAATLKVLQRQAAAREIPSGYAKDDHAYRVAWRNIFHWVSAQMALLQTEMVRMEEIFLPYVITPGGQTIYQVMDKKGHQLPPFPGLLIGQTNRLKYLPLRVAYNFTIRSRKP</sequence>
<name>X1VWH9_9ZZZZ</name>
<feature type="non-terminal residue" evidence="1">
    <location>
        <position position="1"/>
    </location>
</feature>
<reference evidence="1" key="1">
    <citation type="journal article" date="2014" name="Front. Microbiol.">
        <title>High frequency of phylogenetically diverse reductive dehalogenase-homologous genes in deep subseafloor sedimentary metagenomes.</title>
        <authorList>
            <person name="Kawai M."/>
            <person name="Futagami T."/>
            <person name="Toyoda A."/>
            <person name="Takaki Y."/>
            <person name="Nishi S."/>
            <person name="Hori S."/>
            <person name="Arai W."/>
            <person name="Tsubouchi T."/>
            <person name="Morono Y."/>
            <person name="Uchiyama I."/>
            <person name="Ito T."/>
            <person name="Fujiyama A."/>
            <person name="Inagaki F."/>
            <person name="Takami H."/>
        </authorList>
    </citation>
    <scope>NUCLEOTIDE SEQUENCE</scope>
    <source>
        <strain evidence="1">Expedition CK06-06</strain>
    </source>
</reference>
<accession>X1VWH9</accession>